<reference evidence="3" key="1">
    <citation type="submission" date="2022-10" db="EMBL/GenBank/DDBJ databases">
        <authorList>
            <person name="Yue Y."/>
        </authorList>
    </citation>
    <scope>NUCLEOTIDE SEQUENCE</scope>
    <source>
        <strain evidence="3">Z654</strain>
    </source>
</reference>
<proteinExistence type="predicted"/>
<name>A0AAE3J189_9RHOB</name>
<dbReference type="EMBL" id="JAOYFC010000002">
    <property type="protein sequence ID" value="MCV6824855.1"/>
    <property type="molecule type" value="Genomic_DNA"/>
</dbReference>
<comment type="caution">
    <text evidence="3">The sequence shown here is derived from an EMBL/GenBank/DDBJ whole genome shotgun (WGS) entry which is preliminary data.</text>
</comment>
<evidence type="ECO:0000313" key="3">
    <source>
        <dbReference type="EMBL" id="MCV6824855.1"/>
    </source>
</evidence>
<dbReference type="Proteomes" id="UP001208041">
    <property type="component" value="Unassembled WGS sequence"/>
</dbReference>
<evidence type="ECO:0000256" key="1">
    <source>
        <dbReference type="SAM" id="Phobius"/>
    </source>
</evidence>
<feature type="transmembrane region" description="Helical" evidence="1">
    <location>
        <begin position="236"/>
        <end position="261"/>
    </location>
</feature>
<dbReference type="AlphaFoldDB" id="A0AAE3J189"/>
<gene>
    <name evidence="3" type="ORF">OH136_09835</name>
</gene>
<dbReference type="InterPro" id="IPR011495">
    <property type="entry name" value="Sig_transdc_His_kin_sub2_dim/P"/>
</dbReference>
<organism evidence="3 4">
    <name type="scientific">Halocynthiibacter halioticoli</name>
    <dbReference type="NCBI Taxonomy" id="2986804"/>
    <lineage>
        <taxon>Bacteria</taxon>
        <taxon>Pseudomonadati</taxon>
        <taxon>Pseudomonadota</taxon>
        <taxon>Alphaproteobacteria</taxon>
        <taxon>Rhodobacterales</taxon>
        <taxon>Paracoccaceae</taxon>
        <taxon>Halocynthiibacter</taxon>
    </lineage>
</organism>
<keyword evidence="1" id="KW-1133">Transmembrane helix</keyword>
<dbReference type="Pfam" id="PF07568">
    <property type="entry name" value="HisKA_2"/>
    <property type="match status" value="1"/>
</dbReference>
<evidence type="ECO:0000313" key="4">
    <source>
        <dbReference type="Proteomes" id="UP001208041"/>
    </source>
</evidence>
<sequence length="514" mass="56839">MGSLQSRFQAIYLIVMAPIAILASYYQYNLAETRYSSREQSTLDSVERSFVDVTSAFEQSKLLMDLMSSAASEDLPLPDRCRLLNQAVDDASFTVFAAGIASVSPSESCLWGGNVEGLADVDLLSGNRDDIVTVENNHHLTIRRSVGDEVVYLAFDPGEVDLPEWVTSYGFLVASDPNADEAYQELLANAPWLMDTDARGIVKNSIDESIVLLPKTTLGVRIFASLSPEILRPATYLIVLRASFGPFLLLAIALLIADLLVRRLVLRDINLLSDEMHGFMNNRTLPQTDKNPSVTNETAQMRKEFSRLARQLLWEEAEAENRIRNANALQREIFHRVGNNLQVVQSIMRLHSSNAKTPEEVALIKRVSVRLRIISMVHEVLHRTVDAPVLPVGPGIGHMIQKLRREEILAENLHIAEAYDDVSVGVNRAYTLCYLIAETLVHFSNAGATALKVQVKDAGEKLCLSISAQEADDMVADPVGARLCEVYARGLKAKTNLASTGTETLFEAVFPKDI</sequence>
<protein>
    <recommendedName>
        <fullName evidence="2">Signal transduction histidine kinase subgroup 2 dimerisation and phosphoacceptor domain-containing protein</fullName>
    </recommendedName>
</protein>
<dbReference type="RefSeq" id="WP_263953706.1">
    <property type="nucleotide sequence ID" value="NZ_JAOYFC010000002.1"/>
</dbReference>
<keyword evidence="1" id="KW-0812">Transmembrane</keyword>
<accession>A0AAE3J189</accession>
<keyword evidence="1" id="KW-0472">Membrane</keyword>
<keyword evidence="4" id="KW-1185">Reference proteome</keyword>
<feature type="transmembrane region" description="Helical" evidence="1">
    <location>
        <begin position="10"/>
        <end position="28"/>
    </location>
</feature>
<evidence type="ECO:0000259" key="2">
    <source>
        <dbReference type="Pfam" id="PF07568"/>
    </source>
</evidence>
<feature type="domain" description="Signal transduction histidine kinase subgroup 2 dimerisation and phosphoacceptor" evidence="2">
    <location>
        <begin position="332"/>
        <end position="404"/>
    </location>
</feature>